<evidence type="ECO:0000256" key="1">
    <source>
        <dbReference type="ARBA" id="ARBA00004114"/>
    </source>
</evidence>
<proteinExistence type="inferred from homology"/>
<evidence type="ECO:0000256" key="3">
    <source>
        <dbReference type="ARBA" id="ARBA00023212"/>
    </source>
</evidence>
<comment type="subcellular location">
    <subcellularLocation>
        <location evidence="1">Cytoplasm</location>
        <location evidence="1">Cytoskeleton</location>
        <location evidence="1">Microtubule organizing center</location>
        <location evidence="1">Centrosome</location>
        <location evidence="1">Centriole</location>
    </subcellularLocation>
</comment>
<reference evidence="7 8" key="1">
    <citation type="journal article" date="2010" name="Science">
        <title>Genomic comparison of the ants Camponotus floridanus and Harpegnathos saltator.</title>
        <authorList>
            <person name="Bonasio R."/>
            <person name="Zhang G."/>
            <person name="Ye C."/>
            <person name="Mutti N.S."/>
            <person name="Fang X."/>
            <person name="Qin N."/>
            <person name="Donahue G."/>
            <person name="Yang P."/>
            <person name="Li Q."/>
            <person name="Li C."/>
            <person name="Zhang P."/>
            <person name="Huang Z."/>
            <person name="Berger S.L."/>
            <person name="Reinberg D."/>
            <person name="Wang J."/>
            <person name="Liebig J."/>
        </authorList>
    </citation>
    <scope>NUCLEOTIDE SEQUENCE [LARGE SCALE GENOMIC DNA]</scope>
    <source>
        <strain evidence="7 8">R22 G/1</strain>
    </source>
</reference>
<dbReference type="Proteomes" id="UP000008237">
    <property type="component" value="Unassembled WGS sequence"/>
</dbReference>
<comment type="similarity">
    <text evidence="4">Belongs to the CEP135/TSGA10 family.</text>
</comment>
<feature type="coiled-coil region" evidence="5">
    <location>
        <begin position="1"/>
        <end position="273"/>
    </location>
</feature>
<dbReference type="InterPro" id="IPR051877">
    <property type="entry name" value="Centriole_BasalBody_StrucProt"/>
</dbReference>
<evidence type="ECO:0000313" key="8">
    <source>
        <dbReference type="Proteomes" id="UP000008237"/>
    </source>
</evidence>
<dbReference type="STRING" id="610380.E2BF06"/>
<keyword evidence="5" id="KW-0175">Coiled coil</keyword>
<organism evidence="8">
    <name type="scientific">Harpegnathos saltator</name>
    <name type="common">Jerdon's jumping ant</name>
    <dbReference type="NCBI Taxonomy" id="610380"/>
    <lineage>
        <taxon>Eukaryota</taxon>
        <taxon>Metazoa</taxon>
        <taxon>Ecdysozoa</taxon>
        <taxon>Arthropoda</taxon>
        <taxon>Hexapoda</taxon>
        <taxon>Insecta</taxon>
        <taxon>Pterygota</taxon>
        <taxon>Neoptera</taxon>
        <taxon>Endopterygota</taxon>
        <taxon>Hymenoptera</taxon>
        <taxon>Apocrita</taxon>
        <taxon>Aculeata</taxon>
        <taxon>Formicoidea</taxon>
        <taxon>Formicidae</taxon>
        <taxon>Ponerinae</taxon>
        <taxon>Ponerini</taxon>
        <taxon>Harpegnathos</taxon>
    </lineage>
</organism>
<evidence type="ECO:0000313" key="7">
    <source>
        <dbReference type="EMBL" id="EFN85729.1"/>
    </source>
</evidence>
<gene>
    <name evidence="7" type="ORF">EAI_11590</name>
</gene>
<dbReference type="InParanoid" id="E2BF06"/>
<evidence type="ECO:0000256" key="6">
    <source>
        <dbReference type="SAM" id="MobiDB-lite"/>
    </source>
</evidence>
<feature type="region of interest" description="Disordered" evidence="6">
    <location>
        <begin position="373"/>
        <end position="393"/>
    </location>
</feature>
<dbReference type="AlphaFoldDB" id="E2BF06"/>
<dbReference type="OrthoDB" id="10254663at2759"/>
<protein>
    <submittedName>
        <fullName evidence="7">Centrosomal protein of 135 kDa</fullName>
    </submittedName>
</protein>
<sequence length="446" mass="51433">METIQRQFDAASIDRENAIQENRKLQDDLAAATCEVRNMQRELEASRAEAYDLKRQLQTYVSEVRRAEELLNRKENERTEMLNHFRSLSLEATVLETNNHSLESEAAEARGALQTARHQMLDLERQLADRDCLIKGYETQISKLTQSVANMETQLRQQTEQKLHAESDLMAIRDLCVKLDQQKDALLEQLGDKNSAKAHYEAQLSRLKAEQSVAEDQMIRDRVTVERLETLLDQARQESINAQAINQELENEIARLKQRISELQSKLQISLRMMPIASSPFVRIQFRQLAQVLMAFLKATMLSVPPDRRSSESVELRRYQTQAAEYNKQVSELRRQVTNERFDRARKEEESRRQTDWLKKPYTALPRYISCVTGDDSASGTPGPTREHDDRTALSSFPAECRCRPTFGRRVLVSADVTSRCPATTFPYCSRRRSSDDAEDEGMNDR</sequence>
<name>E2BF06_HARSA</name>
<dbReference type="PANTHER" id="PTHR20544:SF0">
    <property type="entry name" value="NUCLEOPROTEIN TPR_MLP1 DOMAIN-CONTAINING PROTEIN"/>
    <property type="match status" value="1"/>
</dbReference>
<keyword evidence="3" id="KW-0206">Cytoskeleton</keyword>
<evidence type="ECO:0000256" key="5">
    <source>
        <dbReference type="SAM" id="Coils"/>
    </source>
</evidence>
<dbReference type="OMA" id="KDQLQCR"/>
<keyword evidence="2" id="KW-0963">Cytoplasm</keyword>
<evidence type="ECO:0000256" key="2">
    <source>
        <dbReference type="ARBA" id="ARBA00022490"/>
    </source>
</evidence>
<keyword evidence="8" id="KW-1185">Reference proteome</keyword>
<dbReference type="PANTHER" id="PTHR20544">
    <property type="entry name" value="CENTROSOMAL PROTEIN CEP135"/>
    <property type="match status" value="1"/>
</dbReference>
<evidence type="ECO:0000256" key="4">
    <source>
        <dbReference type="ARBA" id="ARBA00038123"/>
    </source>
</evidence>
<accession>E2BF06</accession>
<dbReference type="EMBL" id="GL447903">
    <property type="protein sequence ID" value="EFN85729.1"/>
    <property type="molecule type" value="Genomic_DNA"/>
</dbReference>
<dbReference type="SUPFAM" id="SSF90257">
    <property type="entry name" value="Myosin rod fragments"/>
    <property type="match status" value="1"/>
</dbReference>
<dbReference type="GO" id="GO:0005814">
    <property type="term" value="C:centriole"/>
    <property type="evidence" value="ECO:0007669"/>
    <property type="project" value="UniProtKB-SubCell"/>
</dbReference>